<proteinExistence type="predicted"/>
<keyword evidence="2" id="KW-1185">Reference proteome</keyword>
<dbReference type="Proteomes" id="UP000198870">
    <property type="component" value="Unassembled WGS sequence"/>
</dbReference>
<protein>
    <submittedName>
        <fullName evidence="1">Uncharacterized protein</fullName>
    </submittedName>
</protein>
<evidence type="ECO:0000313" key="1">
    <source>
        <dbReference type="EMBL" id="SCY29214.1"/>
    </source>
</evidence>
<evidence type="ECO:0000313" key="2">
    <source>
        <dbReference type="Proteomes" id="UP000198870"/>
    </source>
</evidence>
<gene>
    <name evidence="1" type="ORF">SAMN05216233_106159</name>
</gene>
<dbReference type="AlphaFoldDB" id="A0A1G5EQL9"/>
<dbReference type="EMBL" id="FMUX01000006">
    <property type="protein sequence ID" value="SCY29214.1"/>
    <property type="molecule type" value="Genomic_DNA"/>
</dbReference>
<accession>A0A1G5EQL9</accession>
<organism evidence="1 2">
    <name type="scientific">Desulfoluna spongiiphila</name>
    <dbReference type="NCBI Taxonomy" id="419481"/>
    <lineage>
        <taxon>Bacteria</taxon>
        <taxon>Pseudomonadati</taxon>
        <taxon>Thermodesulfobacteriota</taxon>
        <taxon>Desulfobacteria</taxon>
        <taxon>Desulfobacterales</taxon>
        <taxon>Desulfolunaceae</taxon>
        <taxon>Desulfoluna</taxon>
    </lineage>
</organism>
<name>A0A1G5EQL9_9BACT</name>
<sequence length="57" mass="6530">MRKRPDKHIEVLLGFSMSKKSGIPKMQNVIHGFLSDFLSLPAIRAMDDMKSWDVNLV</sequence>
<reference evidence="1 2" key="1">
    <citation type="submission" date="2016-10" db="EMBL/GenBank/DDBJ databases">
        <authorList>
            <person name="de Groot N.N."/>
        </authorList>
    </citation>
    <scope>NUCLEOTIDE SEQUENCE [LARGE SCALE GENOMIC DNA]</scope>
    <source>
        <strain evidence="1 2">AA1</strain>
    </source>
</reference>